<dbReference type="RefSeq" id="WP_008639468.1">
    <property type="nucleotide sequence ID" value="NZ_AFXZ01000067.1"/>
</dbReference>
<dbReference type="AlphaFoldDB" id="G2EGX9"/>
<organism evidence="1 2">
    <name type="scientific">Bizionia argentinensis JUB59</name>
    <dbReference type="NCBI Taxonomy" id="1046627"/>
    <lineage>
        <taxon>Bacteria</taxon>
        <taxon>Pseudomonadati</taxon>
        <taxon>Bacteroidota</taxon>
        <taxon>Flavobacteriia</taxon>
        <taxon>Flavobacteriales</taxon>
        <taxon>Flavobacteriaceae</taxon>
        <taxon>Bizionia</taxon>
    </lineage>
</organism>
<protein>
    <recommendedName>
        <fullName evidence="3">Lipoprotein</fullName>
    </recommendedName>
</protein>
<reference evidence="1 2" key="1">
    <citation type="journal article" date="2008" name="Int. J. Syst. Evol. Microbiol.">
        <title>Bizionia argentinensis sp. nov., isolated from surface marine water in Antarctica.</title>
        <authorList>
            <person name="Bercovich A."/>
            <person name="Vazquez S.C."/>
            <person name="Yankilevich P."/>
            <person name="Coria S.H."/>
            <person name="Foti M."/>
            <person name="Hernandez E."/>
            <person name="Vidal A."/>
            <person name="Ruberto L."/>
            <person name="Melo C."/>
            <person name="Marenssi S."/>
            <person name="Criscuolo M."/>
            <person name="Memoli M."/>
            <person name="Arguelles M."/>
            <person name="Mac Cormack W.P."/>
        </authorList>
    </citation>
    <scope>NUCLEOTIDE SEQUENCE [LARGE SCALE GENOMIC DNA]</scope>
    <source>
        <strain evidence="1 2">JUB59</strain>
    </source>
</reference>
<gene>
    <name evidence="1" type="ORF">BZARG_366</name>
</gene>
<keyword evidence="2" id="KW-1185">Reference proteome</keyword>
<dbReference type="Proteomes" id="UP000003730">
    <property type="component" value="Unassembled WGS sequence"/>
</dbReference>
<accession>G2EGX9</accession>
<sequence>MRFIVLSVFALIVVGCNEQKSKDIQKKETINNESEIAAKADEDIVDVKQEGFLYVNIKELYNSQKRLVLLNEQKDTLAFFKGKNVSFNNDKYDIINEEHLYKEKLKVNTYYPEYGLFILDCDGSKNGYYEVKVNNIDCYIRIEGNQGLLKFKTPEKHLMESYPYLYGNNNTPLRKEPNNESEIIEGYSNYLYIPIEIKGDWLKVRDDKDCYIGEEPSKEDIIGWVRWRKDREIIIDIRHSC</sequence>
<name>G2EGX9_9FLAO</name>
<dbReference type="OrthoDB" id="9794546at2"/>
<evidence type="ECO:0008006" key="3">
    <source>
        <dbReference type="Google" id="ProtNLM"/>
    </source>
</evidence>
<dbReference type="PROSITE" id="PS51257">
    <property type="entry name" value="PROKAR_LIPOPROTEIN"/>
    <property type="match status" value="1"/>
</dbReference>
<dbReference type="EMBL" id="AFXZ01000067">
    <property type="protein sequence ID" value="EGV42107.1"/>
    <property type="molecule type" value="Genomic_DNA"/>
</dbReference>
<evidence type="ECO:0000313" key="1">
    <source>
        <dbReference type="EMBL" id="EGV42107.1"/>
    </source>
</evidence>
<proteinExistence type="predicted"/>
<evidence type="ECO:0000313" key="2">
    <source>
        <dbReference type="Proteomes" id="UP000003730"/>
    </source>
</evidence>
<dbReference type="STRING" id="1046627.BZARG_366"/>
<comment type="caution">
    <text evidence="1">The sequence shown here is derived from an EMBL/GenBank/DDBJ whole genome shotgun (WGS) entry which is preliminary data.</text>
</comment>